<evidence type="ECO:0000256" key="1">
    <source>
        <dbReference type="RuleBase" id="RU003939"/>
    </source>
</evidence>
<accession>A0A2H0A5H6</accession>
<dbReference type="SMART" id="SM00411">
    <property type="entry name" value="BHL"/>
    <property type="match status" value="1"/>
</dbReference>
<dbReference type="PANTHER" id="PTHR33175">
    <property type="entry name" value="DNA-BINDING PROTEIN HU"/>
    <property type="match status" value="1"/>
</dbReference>
<dbReference type="GO" id="GO:0003677">
    <property type="term" value="F:DNA binding"/>
    <property type="evidence" value="ECO:0007669"/>
    <property type="project" value="InterPro"/>
</dbReference>
<sequence length="100" mass="11144">MERKRKTMNKNELSGVVANKTGFLTKDALIIIDLIIATMRNGLCQEGRIELRGLGSFEVKKRAPRKGRILATGEMIDIPGHNTVVFVSGKPLKKLVNERL</sequence>
<proteinExistence type="inferred from homology"/>
<dbReference type="InterPro" id="IPR010992">
    <property type="entry name" value="IHF-like_DNA-bd_dom_sf"/>
</dbReference>
<comment type="similarity">
    <text evidence="1">Belongs to the bacterial histone-like protein family.</text>
</comment>
<dbReference type="EMBL" id="PCSH01000157">
    <property type="protein sequence ID" value="PIP39698.1"/>
    <property type="molecule type" value="Genomic_DNA"/>
</dbReference>
<dbReference type="Pfam" id="PF00216">
    <property type="entry name" value="Bac_DNA_binding"/>
    <property type="match status" value="1"/>
</dbReference>
<reference evidence="2 3" key="1">
    <citation type="submission" date="2017-09" db="EMBL/GenBank/DDBJ databases">
        <title>Depth-based differentiation of microbial function through sediment-hosted aquifers and enrichment of novel symbionts in the deep terrestrial subsurface.</title>
        <authorList>
            <person name="Probst A.J."/>
            <person name="Ladd B."/>
            <person name="Jarett J.K."/>
            <person name="Geller-Mcgrath D.E."/>
            <person name="Sieber C.M."/>
            <person name="Emerson J.B."/>
            <person name="Anantharaman K."/>
            <person name="Thomas B.C."/>
            <person name="Malmstrom R."/>
            <person name="Stieglmeier M."/>
            <person name="Klingl A."/>
            <person name="Woyke T."/>
            <person name="Ryan C.M."/>
            <person name="Banfield J.F."/>
        </authorList>
    </citation>
    <scope>NUCLEOTIDE SEQUENCE [LARGE SCALE GENOMIC DNA]</scope>
    <source>
        <strain evidence="2">CG23_combo_of_CG06-09_8_20_14_all_40_23</strain>
    </source>
</reference>
<evidence type="ECO:0000313" key="2">
    <source>
        <dbReference type="EMBL" id="PIP39698.1"/>
    </source>
</evidence>
<evidence type="ECO:0000313" key="3">
    <source>
        <dbReference type="Proteomes" id="UP000231067"/>
    </source>
</evidence>
<dbReference type="InterPro" id="IPR000119">
    <property type="entry name" value="Hist_DNA-bd"/>
</dbReference>
<dbReference type="GO" id="GO:0005829">
    <property type="term" value="C:cytosol"/>
    <property type="evidence" value="ECO:0007669"/>
    <property type="project" value="TreeGrafter"/>
</dbReference>
<protein>
    <submittedName>
        <fullName evidence="2">Integration host factor subunit alpha</fullName>
    </submittedName>
</protein>
<dbReference type="AlphaFoldDB" id="A0A2H0A5H6"/>
<dbReference type="GO" id="GO:0030527">
    <property type="term" value="F:structural constituent of chromatin"/>
    <property type="evidence" value="ECO:0007669"/>
    <property type="project" value="InterPro"/>
</dbReference>
<dbReference type="Proteomes" id="UP000231067">
    <property type="component" value="Unassembled WGS sequence"/>
</dbReference>
<dbReference type="Gene3D" id="4.10.520.10">
    <property type="entry name" value="IHF-like DNA-binding proteins"/>
    <property type="match status" value="1"/>
</dbReference>
<comment type="caution">
    <text evidence="2">The sequence shown here is derived from an EMBL/GenBank/DDBJ whole genome shotgun (WGS) entry which is preliminary data.</text>
</comment>
<name>A0A2H0A5H6_9BACT</name>
<dbReference type="PRINTS" id="PR01727">
    <property type="entry name" value="DNABINDINGHU"/>
</dbReference>
<dbReference type="SUPFAM" id="SSF47729">
    <property type="entry name" value="IHF-like DNA-binding proteins"/>
    <property type="match status" value="1"/>
</dbReference>
<gene>
    <name evidence="2" type="ORF">COX18_09180</name>
</gene>
<organism evidence="2 3">
    <name type="scientific">Candidatus Desantisbacteria bacterium CG23_combo_of_CG06-09_8_20_14_all_40_23</name>
    <dbReference type="NCBI Taxonomy" id="1974550"/>
    <lineage>
        <taxon>Bacteria</taxon>
        <taxon>Candidatus Desantisiibacteriota</taxon>
    </lineage>
</organism>
<dbReference type="PANTHER" id="PTHR33175:SF2">
    <property type="entry name" value="INTEGRATION HOST FACTOR SUBUNIT ALPHA"/>
    <property type="match status" value="1"/>
</dbReference>